<evidence type="ECO:0000313" key="1">
    <source>
        <dbReference type="EMBL" id="QHU34407.1"/>
    </source>
</evidence>
<reference evidence="1" key="1">
    <citation type="journal article" date="2020" name="Nature">
        <title>Giant virus diversity and host interactions through global metagenomics.</title>
        <authorList>
            <person name="Schulz F."/>
            <person name="Roux S."/>
            <person name="Paez-Espino D."/>
            <person name="Jungbluth S."/>
            <person name="Walsh D.A."/>
            <person name="Denef V.J."/>
            <person name="McMahon K.D."/>
            <person name="Konstantinidis K.T."/>
            <person name="Eloe-Fadrosh E.A."/>
            <person name="Kyrpides N.C."/>
            <person name="Woyke T."/>
        </authorList>
    </citation>
    <scope>NUCLEOTIDE SEQUENCE</scope>
    <source>
        <strain evidence="1">GVMAG-S-1016713-123</strain>
    </source>
</reference>
<accession>A0A6C0LUW0</accession>
<organism evidence="1">
    <name type="scientific">viral metagenome</name>
    <dbReference type="NCBI Taxonomy" id="1070528"/>
    <lineage>
        <taxon>unclassified sequences</taxon>
        <taxon>metagenomes</taxon>
        <taxon>organismal metagenomes</taxon>
    </lineage>
</organism>
<proteinExistence type="predicted"/>
<protein>
    <submittedName>
        <fullName evidence="1">Uncharacterized protein</fullName>
    </submittedName>
</protein>
<sequence length="113" mass="13020">MGIDNYYEQYDNARSNVLNAINNKQNIVLWGSGCNGKSHLVNEILNNDESIRTNYDMLFGGCGCAIEESNKKFLIQCVDMNYILTDLKDHSFVFINMNEYKYPNYTKLRSGRA</sequence>
<dbReference type="EMBL" id="MN740570">
    <property type="protein sequence ID" value="QHU34407.1"/>
    <property type="molecule type" value="Genomic_DNA"/>
</dbReference>
<name>A0A6C0LUW0_9ZZZZ</name>
<dbReference type="AlphaFoldDB" id="A0A6C0LUW0"/>